<sequence>MAADGPRAGPPPSLPPASCARPFGCASSWRRRRVPGRALRATHPLENLPPAPCPRESGPGLWQLHRLLSALTPRRGGRLACSSIWLRGRECSGPPRVTRPIYDPRLAQLQSYHA</sequence>
<evidence type="ECO:0000313" key="2">
    <source>
        <dbReference type="Proteomes" id="UP001066276"/>
    </source>
</evidence>
<dbReference type="AlphaFoldDB" id="A0AAV7WKM5"/>
<gene>
    <name evidence="1" type="ORF">NDU88_001039</name>
</gene>
<evidence type="ECO:0000313" key="1">
    <source>
        <dbReference type="EMBL" id="KAJ1213402.1"/>
    </source>
</evidence>
<organism evidence="1 2">
    <name type="scientific">Pleurodeles waltl</name>
    <name type="common">Iberian ribbed newt</name>
    <dbReference type="NCBI Taxonomy" id="8319"/>
    <lineage>
        <taxon>Eukaryota</taxon>
        <taxon>Metazoa</taxon>
        <taxon>Chordata</taxon>
        <taxon>Craniata</taxon>
        <taxon>Vertebrata</taxon>
        <taxon>Euteleostomi</taxon>
        <taxon>Amphibia</taxon>
        <taxon>Batrachia</taxon>
        <taxon>Caudata</taxon>
        <taxon>Salamandroidea</taxon>
        <taxon>Salamandridae</taxon>
        <taxon>Pleurodelinae</taxon>
        <taxon>Pleurodeles</taxon>
    </lineage>
</organism>
<dbReference type="Proteomes" id="UP001066276">
    <property type="component" value="Chromosome 1_1"/>
</dbReference>
<keyword evidence="2" id="KW-1185">Reference proteome</keyword>
<proteinExistence type="predicted"/>
<dbReference type="EMBL" id="JANPWB010000001">
    <property type="protein sequence ID" value="KAJ1213402.1"/>
    <property type="molecule type" value="Genomic_DNA"/>
</dbReference>
<name>A0AAV7WKM5_PLEWA</name>
<accession>A0AAV7WKM5</accession>
<comment type="caution">
    <text evidence="1">The sequence shown here is derived from an EMBL/GenBank/DDBJ whole genome shotgun (WGS) entry which is preliminary data.</text>
</comment>
<reference evidence="1" key="1">
    <citation type="journal article" date="2022" name="bioRxiv">
        <title>Sequencing and chromosome-scale assembly of the giantPleurodeles waltlgenome.</title>
        <authorList>
            <person name="Brown T."/>
            <person name="Elewa A."/>
            <person name="Iarovenko S."/>
            <person name="Subramanian E."/>
            <person name="Araus A.J."/>
            <person name="Petzold A."/>
            <person name="Susuki M."/>
            <person name="Suzuki K.-i.T."/>
            <person name="Hayashi T."/>
            <person name="Toyoda A."/>
            <person name="Oliveira C."/>
            <person name="Osipova E."/>
            <person name="Leigh N.D."/>
            <person name="Simon A."/>
            <person name="Yun M.H."/>
        </authorList>
    </citation>
    <scope>NUCLEOTIDE SEQUENCE</scope>
    <source>
        <strain evidence="1">20211129_DDA</strain>
        <tissue evidence="1">Liver</tissue>
    </source>
</reference>
<protein>
    <submittedName>
        <fullName evidence="1">Uncharacterized protein</fullName>
    </submittedName>
</protein>